<dbReference type="Proteomes" id="UP000441208">
    <property type="component" value="Unassembled WGS sequence"/>
</dbReference>
<dbReference type="Proteomes" id="UP000476176">
    <property type="component" value="Unassembled WGS sequence"/>
</dbReference>
<name>A0A6A3TC60_9STRA</name>
<protein>
    <submittedName>
        <fullName evidence="2">Uncharacterized protein</fullName>
    </submittedName>
</protein>
<dbReference type="AlphaFoldDB" id="A0A6A3TC60"/>
<evidence type="ECO:0000313" key="3">
    <source>
        <dbReference type="EMBL" id="KAE9218291.1"/>
    </source>
</evidence>
<evidence type="ECO:0000313" key="1">
    <source>
        <dbReference type="EMBL" id="KAE9099734.1"/>
    </source>
</evidence>
<evidence type="ECO:0000313" key="2">
    <source>
        <dbReference type="EMBL" id="KAE9133190.1"/>
    </source>
</evidence>
<accession>A0A6A3TC60</accession>
<dbReference type="Proteomes" id="UP000440732">
    <property type="component" value="Unassembled WGS sequence"/>
</dbReference>
<dbReference type="EMBL" id="QXGC01000868">
    <property type="protein sequence ID" value="KAE9218291.1"/>
    <property type="molecule type" value="Genomic_DNA"/>
</dbReference>
<evidence type="ECO:0000313" key="4">
    <source>
        <dbReference type="Proteomes" id="UP000440732"/>
    </source>
</evidence>
<proteinExistence type="predicted"/>
<dbReference type="EMBL" id="QXFZ01000981">
    <property type="protein sequence ID" value="KAE9099734.1"/>
    <property type="molecule type" value="Genomic_DNA"/>
</dbReference>
<organism evidence="2 4">
    <name type="scientific">Phytophthora fragariae</name>
    <dbReference type="NCBI Taxonomy" id="53985"/>
    <lineage>
        <taxon>Eukaryota</taxon>
        <taxon>Sar</taxon>
        <taxon>Stramenopiles</taxon>
        <taxon>Oomycota</taxon>
        <taxon>Peronosporomycetes</taxon>
        <taxon>Peronosporales</taxon>
        <taxon>Peronosporaceae</taxon>
        <taxon>Phytophthora</taxon>
    </lineage>
</organism>
<sequence length="31" mass="3505">MVLNPKELLQQQDTTIAALRKRRGDPLTAVQ</sequence>
<evidence type="ECO:0000313" key="6">
    <source>
        <dbReference type="Proteomes" id="UP000476176"/>
    </source>
</evidence>
<reference evidence="4 5" key="1">
    <citation type="submission" date="2018-08" db="EMBL/GenBank/DDBJ databases">
        <title>Genomic investigation of the strawberry pathogen Phytophthora fragariae indicates pathogenicity is determined by transcriptional variation in three key races.</title>
        <authorList>
            <person name="Adams T.M."/>
            <person name="Armitage A.D."/>
            <person name="Sobczyk M.K."/>
            <person name="Bates H.J."/>
            <person name="Dunwell J.M."/>
            <person name="Nellist C.F."/>
            <person name="Harrison R.J."/>
        </authorList>
    </citation>
    <scope>NUCLEOTIDE SEQUENCE [LARGE SCALE GENOMIC DNA]</scope>
    <source>
        <strain evidence="3 6">BC-23</strain>
        <strain evidence="2 4">NOV-5</strain>
        <strain evidence="1 5">NOV-71</strain>
    </source>
</reference>
<gene>
    <name evidence="3" type="ORF">PF004_g13904</name>
    <name evidence="2" type="ORF">PF006_g15090</name>
    <name evidence="1" type="ORF">PF007_g15771</name>
</gene>
<comment type="caution">
    <text evidence="2">The sequence shown here is derived from an EMBL/GenBank/DDBJ whole genome shotgun (WGS) entry which is preliminary data.</text>
</comment>
<dbReference type="EMBL" id="QXGA01000980">
    <property type="protein sequence ID" value="KAE9133190.1"/>
    <property type="molecule type" value="Genomic_DNA"/>
</dbReference>
<evidence type="ECO:0000313" key="5">
    <source>
        <dbReference type="Proteomes" id="UP000441208"/>
    </source>
</evidence>